<name>A0A382CBF4_9ZZZZ</name>
<accession>A0A382CBF4</accession>
<dbReference type="InterPro" id="IPR018389">
    <property type="entry name" value="DctP_fam"/>
</dbReference>
<reference evidence="2" key="1">
    <citation type="submission" date="2018-05" db="EMBL/GenBank/DDBJ databases">
        <authorList>
            <person name="Lanie J.A."/>
            <person name="Ng W.-L."/>
            <person name="Kazmierczak K.M."/>
            <person name="Andrzejewski T.M."/>
            <person name="Davidsen T.M."/>
            <person name="Wayne K.J."/>
            <person name="Tettelin H."/>
            <person name="Glass J.I."/>
            <person name="Rusch D."/>
            <person name="Podicherti R."/>
            <person name="Tsui H.-C.T."/>
            <person name="Winkler M.E."/>
        </authorList>
    </citation>
    <scope>NUCLEOTIDE SEQUENCE</scope>
</reference>
<organism evidence="2">
    <name type="scientific">marine metagenome</name>
    <dbReference type="NCBI Taxonomy" id="408172"/>
    <lineage>
        <taxon>unclassified sequences</taxon>
        <taxon>metagenomes</taxon>
        <taxon>ecological metagenomes</taxon>
    </lineage>
</organism>
<keyword evidence="1" id="KW-0732">Signal</keyword>
<evidence type="ECO:0000313" key="2">
    <source>
        <dbReference type="EMBL" id="SVB23435.1"/>
    </source>
</evidence>
<dbReference type="InterPro" id="IPR038404">
    <property type="entry name" value="TRAP_DctP_sf"/>
</dbReference>
<evidence type="ECO:0000256" key="1">
    <source>
        <dbReference type="ARBA" id="ARBA00022729"/>
    </source>
</evidence>
<sequence length="337" mass="38610">MRRIVILIIFVGLTLPLSAKNTVIKLATLAPDGSEWYYMLVDLGQQWENATDGRVKLRIYPGGVIGDERDMIRKMRIGQIHGAAITAEGLSELNPDFYIFFVPLLFENYDEVDYIRSELRDGLINGIRGSGFELLMFNDVGWVYWFTTLSMTHPEQLKNHKIFNWAGDYKFAEIWEKAGYQAVPLASIDILPGLQTGLIDAVSINPQFALVQQMFGISTNMLDLKWGLLTGGVILDSKIFNKMSSHDRESIINISRDFEKKYQATMRYNDEKAIEVMKELGLKVNTLTPEEESYWRSTVGNWYPDIQNIFKNQDLFDKIVEIKESYKKNISGTNDSD</sequence>
<gene>
    <name evidence="2" type="ORF">METZ01_LOCUS176289</name>
</gene>
<dbReference type="GO" id="GO:0055085">
    <property type="term" value="P:transmembrane transport"/>
    <property type="evidence" value="ECO:0007669"/>
    <property type="project" value="InterPro"/>
</dbReference>
<proteinExistence type="predicted"/>
<dbReference type="Gene3D" id="3.40.190.170">
    <property type="entry name" value="Bacterial extracellular solute-binding protein, family 7"/>
    <property type="match status" value="1"/>
</dbReference>
<dbReference type="EMBL" id="UINC01033720">
    <property type="protein sequence ID" value="SVB23435.1"/>
    <property type="molecule type" value="Genomic_DNA"/>
</dbReference>
<dbReference type="NCBIfam" id="NF037995">
    <property type="entry name" value="TRAP_S1"/>
    <property type="match status" value="1"/>
</dbReference>
<dbReference type="AlphaFoldDB" id="A0A382CBF4"/>
<dbReference type="PANTHER" id="PTHR33376">
    <property type="match status" value="1"/>
</dbReference>
<dbReference type="PANTHER" id="PTHR33376:SF5">
    <property type="entry name" value="EXTRACYTOPLASMIC SOLUTE RECEPTOR PROTEIN"/>
    <property type="match status" value="1"/>
</dbReference>
<protein>
    <submittedName>
        <fullName evidence="2">Uncharacterized protein</fullName>
    </submittedName>
</protein>
<dbReference type="Pfam" id="PF03480">
    <property type="entry name" value="DctP"/>
    <property type="match status" value="1"/>
</dbReference>